<protein>
    <recommendedName>
        <fullName evidence="2">C-type lectin domain-containing protein</fullName>
    </recommendedName>
</protein>
<evidence type="ECO:0000313" key="3">
    <source>
        <dbReference type="EMBL" id="KAK3799405.1"/>
    </source>
</evidence>
<name>A0AAE1B582_9GAST</name>
<dbReference type="PROSITE" id="PS50041">
    <property type="entry name" value="C_TYPE_LECTIN_2"/>
    <property type="match status" value="1"/>
</dbReference>
<feature type="domain" description="C-type lectin" evidence="2">
    <location>
        <begin position="9"/>
        <end position="117"/>
    </location>
</feature>
<gene>
    <name evidence="3" type="ORF">RRG08_047633</name>
</gene>
<dbReference type="InterPro" id="IPR001304">
    <property type="entry name" value="C-type_lectin-like"/>
</dbReference>
<evidence type="ECO:0000256" key="1">
    <source>
        <dbReference type="ARBA" id="ARBA00023157"/>
    </source>
</evidence>
<accession>A0AAE1B582</accession>
<dbReference type="InterPro" id="IPR016186">
    <property type="entry name" value="C-type_lectin-like/link_sf"/>
</dbReference>
<dbReference type="Proteomes" id="UP001283361">
    <property type="component" value="Unassembled WGS sequence"/>
</dbReference>
<dbReference type="InterPro" id="IPR018378">
    <property type="entry name" value="C-type_lectin_CS"/>
</dbReference>
<comment type="caution">
    <text evidence="3">The sequence shown here is derived from an EMBL/GenBank/DDBJ whole genome shotgun (WGS) entry which is preliminary data.</text>
</comment>
<keyword evidence="1" id="KW-1015">Disulfide bond</keyword>
<dbReference type="PANTHER" id="PTHR22803">
    <property type="entry name" value="MANNOSE, PHOSPHOLIPASE, LECTIN RECEPTOR RELATED"/>
    <property type="match status" value="1"/>
</dbReference>
<reference evidence="3" key="1">
    <citation type="journal article" date="2023" name="G3 (Bethesda)">
        <title>A reference genome for the long-term kleptoplast-retaining sea slug Elysia crispata morphotype clarki.</title>
        <authorList>
            <person name="Eastman K.E."/>
            <person name="Pendleton A.L."/>
            <person name="Shaikh M.A."/>
            <person name="Suttiyut T."/>
            <person name="Ogas R."/>
            <person name="Tomko P."/>
            <person name="Gavelis G."/>
            <person name="Widhalm J.R."/>
            <person name="Wisecaver J.H."/>
        </authorList>
    </citation>
    <scope>NUCLEOTIDE SEQUENCE</scope>
    <source>
        <strain evidence="3">ECLA1</strain>
    </source>
</reference>
<dbReference type="AlphaFoldDB" id="A0AAE1B582"/>
<dbReference type="PROSITE" id="PS00615">
    <property type="entry name" value="C_TYPE_LECTIN_1"/>
    <property type="match status" value="1"/>
</dbReference>
<evidence type="ECO:0000313" key="4">
    <source>
        <dbReference type="Proteomes" id="UP001283361"/>
    </source>
</evidence>
<proteinExistence type="predicted"/>
<keyword evidence="4" id="KW-1185">Reference proteome</keyword>
<dbReference type="SMART" id="SM00034">
    <property type="entry name" value="CLECT"/>
    <property type="match status" value="1"/>
</dbReference>
<dbReference type="Pfam" id="PF00059">
    <property type="entry name" value="Lectin_C"/>
    <property type="match status" value="1"/>
</dbReference>
<sequence length="218" mass="24814">MRGSVLALKQWDSARRYCQYQRADLLINYNQENEKLIYEEKDTLLDIDCWIGLNDRKQEGDFNWLDNRQKITNVPWADGEPDNHRDREDCAALRNQRNSGVVLFDHRCFLEKKFICELTPVCPKNTYGVKCSKRCSENCGGPENACDNFTGFCTSGCDKGYQGERCEAECTNNKFGANCLENCNQNCGGPNNACDIRNGMCTDGCDDGYQGEKCEARK</sequence>
<dbReference type="EMBL" id="JAWDGP010000575">
    <property type="protein sequence ID" value="KAK3799405.1"/>
    <property type="molecule type" value="Genomic_DNA"/>
</dbReference>
<dbReference type="SUPFAM" id="SSF56436">
    <property type="entry name" value="C-type lectin-like"/>
    <property type="match status" value="1"/>
</dbReference>
<evidence type="ECO:0000259" key="2">
    <source>
        <dbReference type="PROSITE" id="PS50041"/>
    </source>
</evidence>
<organism evidence="3 4">
    <name type="scientific">Elysia crispata</name>
    <name type="common">lettuce slug</name>
    <dbReference type="NCBI Taxonomy" id="231223"/>
    <lineage>
        <taxon>Eukaryota</taxon>
        <taxon>Metazoa</taxon>
        <taxon>Spiralia</taxon>
        <taxon>Lophotrochozoa</taxon>
        <taxon>Mollusca</taxon>
        <taxon>Gastropoda</taxon>
        <taxon>Heterobranchia</taxon>
        <taxon>Euthyneura</taxon>
        <taxon>Panpulmonata</taxon>
        <taxon>Sacoglossa</taxon>
        <taxon>Placobranchoidea</taxon>
        <taxon>Plakobranchidae</taxon>
        <taxon>Elysia</taxon>
    </lineage>
</organism>
<dbReference type="InterPro" id="IPR050111">
    <property type="entry name" value="C-type_lectin/snaclec_domain"/>
</dbReference>
<dbReference type="InterPro" id="IPR016187">
    <property type="entry name" value="CTDL_fold"/>
</dbReference>
<dbReference type="Gene3D" id="3.10.100.10">
    <property type="entry name" value="Mannose-Binding Protein A, subunit A"/>
    <property type="match status" value="1"/>
</dbReference>